<dbReference type="EMBL" id="CP007796">
    <property type="protein sequence ID" value="AIB16066.1"/>
    <property type="molecule type" value="Genomic_DNA"/>
</dbReference>
<accession>A0A060DQC6</accession>
<reference evidence="1 3" key="1">
    <citation type="journal article" date="2014" name="Genome Announc.">
        <title>Complete Genome Sequence of the Model Rhizosphere Strain Azospirillum brasilense Az39, Successfully Applied in Agriculture.</title>
        <authorList>
            <person name="Rivera D."/>
            <person name="Revale S."/>
            <person name="Molina R."/>
            <person name="Gualpa J."/>
            <person name="Puente M."/>
            <person name="Maroniche G."/>
            <person name="Paris G."/>
            <person name="Baker D."/>
            <person name="Clavijo B."/>
            <person name="McLay K."/>
            <person name="Spaepen S."/>
            <person name="Perticari A."/>
            <person name="Vazquez M."/>
            <person name="Wisniewski-Dye F."/>
            <person name="Watkins C."/>
            <person name="Martinez-Abarca F."/>
            <person name="Vanderleyden J."/>
            <person name="Cassan F."/>
        </authorList>
    </citation>
    <scope>NUCLEOTIDE SEQUENCE [LARGE SCALE GENOMIC DNA]</scope>
    <source>
        <strain evidence="1 3">Az39</strain>
        <plasmid evidence="1">AbAZ39_p3</plasmid>
    </source>
</reference>
<keyword evidence="1" id="KW-0614">Plasmid</keyword>
<name>A0A060DQC6_9PROT</name>
<organism evidence="1 3">
    <name type="scientific">Azospirillum argentinense</name>
    <dbReference type="NCBI Taxonomy" id="2970906"/>
    <lineage>
        <taxon>Bacteria</taxon>
        <taxon>Pseudomonadati</taxon>
        <taxon>Pseudomonadota</taxon>
        <taxon>Alphaproteobacteria</taxon>
        <taxon>Rhodospirillales</taxon>
        <taxon>Azospirillaceae</taxon>
        <taxon>Azospirillum</taxon>
    </lineage>
</organism>
<sequence length="68" mass="6842">MTVNLEAASATLPAVIVEAVRLHLIAAGVIAPDHPFDAGSALDGADETGVSLGHMAQQIAIFGAGLYD</sequence>
<protein>
    <submittedName>
        <fullName evidence="1">Uncharacterized protein</fullName>
    </submittedName>
</protein>
<reference evidence="2 4" key="2">
    <citation type="submission" date="2018-01" db="EMBL/GenBank/DDBJ databases">
        <title>Whole genome sequence of Azospirillum brasilense REC3 isolated from strawberry roots.</title>
        <authorList>
            <person name="Fontana C.A."/>
            <person name="Salazar S.M."/>
            <person name="Bassi D."/>
            <person name="Puglisi E."/>
            <person name="Lovaisa N.C."/>
            <person name="Toffoli L.M."/>
            <person name="Pedraza R."/>
            <person name="Cocconcelli P.S."/>
        </authorList>
    </citation>
    <scope>NUCLEOTIDE SEQUENCE [LARGE SCALE GENOMIC DNA]</scope>
    <source>
        <strain evidence="2 4">REC3</strain>
        <plasmid evidence="2">p2unnamed</plasmid>
    </source>
</reference>
<geneLocation type="plasmid" evidence="1 3">
    <name>AbAZ39_p3</name>
</geneLocation>
<dbReference type="AlphaFoldDB" id="A0A060DQC6"/>
<dbReference type="Proteomes" id="UP000236268">
    <property type="component" value="Unassembled WGS sequence"/>
</dbReference>
<proteinExistence type="predicted"/>
<evidence type="ECO:0000313" key="4">
    <source>
        <dbReference type="Proteomes" id="UP000236268"/>
    </source>
</evidence>
<dbReference type="RefSeq" id="WP_040137717.1">
    <property type="nucleotide sequence ID" value="NZ_CP007796.1"/>
</dbReference>
<geneLocation type="plasmid" evidence="2">
    <name>p2unnamed</name>
</geneLocation>
<accession>A0A2K1G559</accession>
<evidence type="ECO:0000313" key="2">
    <source>
        <dbReference type="EMBL" id="PNQ99921.1"/>
    </source>
</evidence>
<dbReference type="EMBL" id="POWG01000004">
    <property type="protein sequence ID" value="PNQ99921.1"/>
    <property type="molecule type" value="Genomic_DNA"/>
</dbReference>
<evidence type="ECO:0000313" key="3">
    <source>
        <dbReference type="Proteomes" id="UP000027186"/>
    </source>
</evidence>
<gene>
    <name evidence="1" type="ORF">ABAZ39_29875</name>
    <name evidence="2" type="ORF">C1S70_06060</name>
</gene>
<evidence type="ECO:0000313" key="1">
    <source>
        <dbReference type="EMBL" id="AIB16066.1"/>
    </source>
</evidence>
<dbReference type="KEGG" id="abq:ABAZ39_29875"/>
<dbReference type="Proteomes" id="UP000027186">
    <property type="component" value="Plasmid AbAZ39_p3"/>
</dbReference>